<gene>
    <name evidence="2" type="ORF">QVD17_09982</name>
</gene>
<keyword evidence="1" id="KW-1133">Transmembrane helix</keyword>
<evidence type="ECO:0000313" key="3">
    <source>
        <dbReference type="Proteomes" id="UP001229421"/>
    </source>
</evidence>
<dbReference type="AlphaFoldDB" id="A0AAD8L5D8"/>
<comment type="caution">
    <text evidence="2">The sequence shown here is derived from an EMBL/GenBank/DDBJ whole genome shotgun (WGS) entry which is preliminary data.</text>
</comment>
<keyword evidence="3" id="KW-1185">Reference proteome</keyword>
<organism evidence="2 3">
    <name type="scientific">Tagetes erecta</name>
    <name type="common">African marigold</name>
    <dbReference type="NCBI Taxonomy" id="13708"/>
    <lineage>
        <taxon>Eukaryota</taxon>
        <taxon>Viridiplantae</taxon>
        <taxon>Streptophyta</taxon>
        <taxon>Embryophyta</taxon>
        <taxon>Tracheophyta</taxon>
        <taxon>Spermatophyta</taxon>
        <taxon>Magnoliopsida</taxon>
        <taxon>eudicotyledons</taxon>
        <taxon>Gunneridae</taxon>
        <taxon>Pentapetalae</taxon>
        <taxon>asterids</taxon>
        <taxon>campanulids</taxon>
        <taxon>Asterales</taxon>
        <taxon>Asteraceae</taxon>
        <taxon>Asteroideae</taxon>
        <taxon>Heliantheae alliance</taxon>
        <taxon>Tageteae</taxon>
        <taxon>Tagetes</taxon>
    </lineage>
</organism>
<evidence type="ECO:0000313" key="2">
    <source>
        <dbReference type="EMBL" id="KAK1433076.1"/>
    </source>
</evidence>
<sequence length="78" mass="8940">MLRVESRAADDLEAWWVSVVIGNLNSFVIVLVWFYIFIFYYLMKNTLFIVQLVHYGIYPKLGCGSSMGPPPLEDHAAL</sequence>
<keyword evidence="1" id="KW-0812">Transmembrane</keyword>
<feature type="transmembrane region" description="Helical" evidence="1">
    <location>
        <begin position="15"/>
        <end position="42"/>
    </location>
</feature>
<dbReference type="EMBL" id="JAUHHV010000002">
    <property type="protein sequence ID" value="KAK1433076.1"/>
    <property type="molecule type" value="Genomic_DNA"/>
</dbReference>
<proteinExistence type="predicted"/>
<protein>
    <submittedName>
        <fullName evidence="2">Uncharacterized protein</fullName>
    </submittedName>
</protein>
<dbReference type="Proteomes" id="UP001229421">
    <property type="component" value="Unassembled WGS sequence"/>
</dbReference>
<evidence type="ECO:0000256" key="1">
    <source>
        <dbReference type="SAM" id="Phobius"/>
    </source>
</evidence>
<reference evidence="2" key="1">
    <citation type="journal article" date="2023" name="bioRxiv">
        <title>Improved chromosome-level genome assembly for marigold (Tagetes erecta).</title>
        <authorList>
            <person name="Jiang F."/>
            <person name="Yuan L."/>
            <person name="Wang S."/>
            <person name="Wang H."/>
            <person name="Xu D."/>
            <person name="Wang A."/>
            <person name="Fan W."/>
        </authorList>
    </citation>
    <scope>NUCLEOTIDE SEQUENCE</scope>
    <source>
        <strain evidence="2">WSJ</strain>
        <tissue evidence="2">Leaf</tissue>
    </source>
</reference>
<accession>A0AAD8L5D8</accession>
<name>A0AAD8L5D8_TARER</name>
<keyword evidence="1" id="KW-0472">Membrane</keyword>